<dbReference type="KEGG" id="bkw:BkAM31D_21890"/>
<proteinExistence type="predicted"/>
<sequence>MFCQNCGEPLNEKARFCSNCGEKVIEQAIEKEPSPIEVENETMVESEVAATAESPLPQQNEKRVKRIQRTFKKGPLLIPVISLLLVCSGVSAAYYHETNKNEEVLHLQQAAEQAALSGEYSKAEEQLEQALHIRPAYSVLEQNLEAVRRASVYTAELAAITDQMRKQEFLDAEASLFSLKEAIGQEVDPLFEGFSELLTAKEVTIAVGKIKQELSELTTVSQLADKLNRLATLSTEEAAAVKEQILTKMVQISSEQAQQQLENKQFSAAIATINQALEYVRDHQTLLSFKEKIEQERNAFEQAEQNRLEQALEAAAQEELQNQTAAVEVISFDYEVDEFGDLYVSGEIKNVATKDISAVTIEYAVYDVEGEHLYDGSTTVYPYYIGRGEPGSFEDTVFYLFEEVDVEIENISWYVE</sequence>
<dbReference type="NCBIfam" id="NF038353">
    <property type="entry name" value="FxLYD_dom"/>
    <property type="match status" value="1"/>
</dbReference>
<evidence type="ECO:0000256" key="1">
    <source>
        <dbReference type="SAM" id="Coils"/>
    </source>
</evidence>
<reference evidence="3 4" key="1">
    <citation type="submission" date="2017-04" db="EMBL/GenBank/DDBJ databases">
        <title>Bacillus krulwichiae AM31D Genome sequencing and assembly.</title>
        <authorList>
            <person name="Krulwich T.A."/>
            <person name="Anastor L."/>
            <person name="Ehrlich R."/>
            <person name="Ehrlich G.D."/>
            <person name="Janto B."/>
        </authorList>
    </citation>
    <scope>NUCLEOTIDE SEQUENCE [LARGE SCALE GENOMIC DNA]</scope>
    <source>
        <strain evidence="3 4">AM31D</strain>
    </source>
</reference>
<feature type="coiled-coil region" evidence="1">
    <location>
        <begin position="286"/>
        <end position="328"/>
    </location>
</feature>
<dbReference type="InterPro" id="IPR047676">
    <property type="entry name" value="FxLYD_dom"/>
</dbReference>
<protein>
    <recommendedName>
        <fullName evidence="2">Zinc-ribbon domain-containing protein</fullName>
    </recommendedName>
</protein>
<dbReference type="AlphaFoldDB" id="A0A1X9MFR1"/>
<feature type="domain" description="Zinc-ribbon" evidence="2">
    <location>
        <begin position="2"/>
        <end position="23"/>
    </location>
</feature>
<dbReference type="InterPro" id="IPR011990">
    <property type="entry name" value="TPR-like_helical_dom_sf"/>
</dbReference>
<dbReference type="Gene3D" id="1.25.40.10">
    <property type="entry name" value="Tetratricopeptide repeat domain"/>
    <property type="match status" value="1"/>
</dbReference>
<organism evidence="3 4">
    <name type="scientific">Halalkalibacter krulwichiae</name>
    <dbReference type="NCBI Taxonomy" id="199441"/>
    <lineage>
        <taxon>Bacteria</taxon>
        <taxon>Bacillati</taxon>
        <taxon>Bacillota</taxon>
        <taxon>Bacilli</taxon>
        <taxon>Bacillales</taxon>
        <taxon>Bacillaceae</taxon>
        <taxon>Halalkalibacter</taxon>
    </lineage>
</organism>
<name>A0A1X9MFR1_9BACI</name>
<accession>A0A1X9MFR1</accession>
<dbReference type="InterPro" id="IPR026870">
    <property type="entry name" value="Zinc_ribbon_dom"/>
</dbReference>
<dbReference type="STRING" id="199441.BkAM31D_21890"/>
<dbReference type="RefSeq" id="WP_066157030.1">
    <property type="nucleotide sequence ID" value="NZ_CP020814.1"/>
</dbReference>
<dbReference type="SUPFAM" id="SSF48452">
    <property type="entry name" value="TPR-like"/>
    <property type="match status" value="1"/>
</dbReference>
<evidence type="ECO:0000313" key="3">
    <source>
        <dbReference type="EMBL" id="ARK32295.1"/>
    </source>
</evidence>
<gene>
    <name evidence="3" type="ORF">BkAM31D_21890</name>
</gene>
<keyword evidence="4" id="KW-1185">Reference proteome</keyword>
<dbReference type="Pfam" id="PF13240">
    <property type="entry name" value="Zn_Ribbon_1"/>
    <property type="match status" value="1"/>
</dbReference>
<evidence type="ECO:0000313" key="4">
    <source>
        <dbReference type="Proteomes" id="UP000193006"/>
    </source>
</evidence>
<dbReference type="EMBL" id="CP020814">
    <property type="protein sequence ID" value="ARK32295.1"/>
    <property type="molecule type" value="Genomic_DNA"/>
</dbReference>
<evidence type="ECO:0000259" key="2">
    <source>
        <dbReference type="Pfam" id="PF13240"/>
    </source>
</evidence>
<keyword evidence="1" id="KW-0175">Coiled coil</keyword>
<dbReference type="Proteomes" id="UP000193006">
    <property type="component" value="Chromosome"/>
</dbReference>